<evidence type="ECO:0000313" key="3">
    <source>
        <dbReference type="Proteomes" id="UP000294933"/>
    </source>
</evidence>
<accession>A0A4Y7Q913</accession>
<dbReference type="InterPro" id="IPR036047">
    <property type="entry name" value="F-box-like_dom_sf"/>
</dbReference>
<protein>
    <recommendedName>
        <fullName evidence="1">F-box domain-containing protein</fullName>
    </recommendedName>
</protein>
<organism evidence="2 3">
    <name type="scientific">Rickenella mellea</name>
    <dbReference type="NCBI Taxonomy" id="50990"/>
    <lineage>
        <taxon>Eukaryota</taxon>
        <taxon>Fungi</taxon>
        <taxon>Dikarya</taxon>
        <taxon>Basidiomycota</taxon>
        <taxon>Agaricomycotina</taxon>
        <taxon>Agaricomycetes</taxon>
        <taxon>Hymenochaetales</taxon>
        <taxon>Rickenellaceae</taxon>
        <taxon>Rickenella</taxon>
    </lineage>
</organism>
<name>A0A4Y7Q913_9AGAM</name>
<dbReference type="VEuPathDB" id="FungiDB:BD410DRAFT_152450"/>
<dbReference type="Pfam" id="PF00646">
    <property type="entry name" value="F-box"/>
    <property type="match status" value="1"/>
</dbReference>
<feature type="domain" description="F-box" evidence="1">
    <location>
        <begin position="42"/>
        <end position="91"/>
    </location>
</feature>
<dbReference type="OrthoDB" id="2322499at2759"/>
<dbReference type="Proteomes" id="UP000294933">
    <property type="component" value="Unassembled WGS sequence"/>
</dbReference>
<keyword evidence="3" id="KW-1185">Reference proteome</keyword>
<evidence type="ECO:0000259" key="1">
    <source>
        <dbReference type="PROSITE" id="PS50181"/>
    </source>
</evidence>
<dbReference type="PROSITE" id="PS50181">
    <property type="entry name" value="FBOX"/>
    <property type="match status" value="1"/>
</dbReference>
<gene>
    <name evidence="2" type="ORF">BD410DRAFT_152450</name>
</gene>
<dbReference type="EMBL" id="ML170169">
    <property type="protein sequence ID" value="TDL23826.1"/>
    <property type="molecule type" value="Genomic_DNA"/>
</dbReference>
<dbReference type="STRING" id="50990.A0A4Y7Q913"/>
<proteinExistence type="predicted"/>
<dbReference type="SUPFAM" id="SSF81383">
    <property type="entry name" value="F-box domain"/>
    <property type="match status" value="1"/>
</dbReference>
<sequence length="628" mass="71067">MPRENPRRKVRKTHHNGRVKFDASKSSAAITAAQRLARKGGLSLLPTLAIDILFEIFINFQPKDLINIMYTSREFRTLLVSPNFTVIWKAVRLNVVGFPECPADLSEIQYAKLAFDSHCYRCGERTSNGPQWEVRARFCDKCLGVVLIPITAERYRNITFPCDDLAPADLIAIIRFKLPNYTLCHFERQANELAILVSSSNDQSMQLSIAGAKHRVDIIREHAERFGVWEVEARNRDQQHLVQMKAQMTLKRREDIRLRLAAHGLGTAISNLPAGVFENHRLVNSATPLTDRIWNNINLSLVEWIQEQDKTRVARSSFVRYMSKHPDVLLPGIQEFLNIGEVEAILKNPKIYPAPRKLTDNVPTFIEKWRRKVTLKLADKATPGLDAKTDISSKNAKLAKLDLATTVFSFACTRRWRTPPHLKYMHYPWVMAHSCIIENASTQKGTSKLCQCKELRHEVKIGKTVIAPILEACNLSPTTTTSAHMDTLNARFICSNCDTHDPAGAFVTVYTWRTAIVHALICNNKKQGYSWKKLSDHAADRVKSSASNVGFTYIAGDGQRDAMVPQWGCKLCLDRGNTRAHTVNGVRSHILSEVHAGIEGRTGEEFYRLPRYPPGMFDTVISRHHIGI</sequence>
<reference evidence="2 3" key="1">
    <citation type="submission" date="2018-06" db="EMBL/GenBank/DDBJ databases">
        <title>A transcriptomic atlas of mushroom development highlights an independent origin of complex multicellularity.</title>
        <authorList>
            <consortium name="DOE Joint Genome Institute"/>
            <person name="Krizsan K."/>
            <person name="Almasi E."/>
            <person name="Merenyi Z."/>
            <person name="Sahu N."/>
            <person name="Viragh M."/>
            <person name="Koszo T."/>
            <person name="Mondo S."/>
            <person name="Kiss B."/>
            <person name="Balint B."/>
            <person name="Kues U."/>
            <person name="Barry K."/>
            <person name="Hegedus J.C."/>
            <person name="Henrissat B."/>
            <person name="Johnson J."/>
            <person name="Lipzen A."/>
            <person name="Ohm R."/>
            <person name="Nagy I."/>
            <person name="Pangilinan J."/>
            <person name="Yan J."/>
            <person name="Xiong Y."/>
            <person name="Grigoriev I.V."/>
            <person name="Hibbett D.S."/>
            <person name="Nagy L.G."/>
        </authorList>
    </citation>
    <scope>NUCLEOTIDE SEQUENCE [LARGE SCALE GENOMIC DNA]</scope>
    <source>
        <strain evidence="2 3">SZMC22713</strain>
    </source>
</reference>
<dbReference type="InterPro" id="IPR001810">
    <property type="entry name" value="F-box_dom"/>
</dbReference>
<dbReference type="AlphaFoldDB" id="A0A4Y7Q913"/>
<evidence type="ECO:0000313" key="2">
    <source>
        <dbReference type="EMBL" id="TDL23826.1"/>
    </source>
</evidence>